<dbReference type="KEGG" id="llh:I41_44500"/>
<organism evidence="3 4">
    <name type="scientific">Lacipirellula limnantheis</name>
    <dbReference type="NCBI Taxonomy" id="2528024"/>
    <lineage>
        <taxon>Bacteria</taxon>
        <taxon>Pseudomonadati</taxon>
        <taxon>Planctomycetota</taxon>
        <taxon>Planctomycetia</taxon>
        <taxon>Pirellulales</taxon>
        <taxon>Lacipirellulaceae</taxon>
        <taxon>Lacipirellula</taxon>
    </lineage>
</organism>
<dbReference type="SUPFAM" id="SSF101898">
    <property type="entry name" value="NHL repeat"/>
    <property type="match status" value="1"/>
</dbReference>
<evidence type="ECO:0000313" key="3">
    <source>
        <dbReference type="EMBL" id="QDT75240.1"/>
    </source>
</evidence>
<evidence type="ECO:0000313" key="4">
    <source>
        <dbReference type="Proteomes" id="UP000317909"/>
    </source>
</evidence>
<feature type="region of interest" description="Disordered" evidence="1">
    <location>
        <begin position="46"/>
        <end position="65"/>
    </location>
</feature>
<sequence precursor="true">MNIRILFFFAPLRLCVRSFLNSVFRLSFSLFLSIACIAPLSAAEADKPAEPKPTSAAACPPYAEPTDESDQYNVETLLTGLDNPCAIVLRPGAATGSAYELYLSESGAGQILRLKSDDLKAPTPIVTGFPVDSYGDAKKDEPEYRIGPLGLAFLTPTKLAVGGAGLPQGEDLVVVFSLPADGSPLKYDQQEYAVGPIPKGPQSTSGEGNFYGLAKTDDALFVTSNGDDDQAWILKADLKANKLADLQPFIATKPLLGTTGPTAATVNPKEQSHYLVVSQMSDFKKDRDSLLTFYSPKTGKVALNQRTGLYDIAALAYSPTDQLYAADVVRADAKLGGVYRLDAAEVDGRQTTRAVKIAAAERPTALTFAPDGAMYVTAIGPRQAPDGEATGVLLKITPKNDPVKF</sequence>
<evidence type="ECO:0000256" key="2">
    <source>
        <dbReference type="SAM" id="SignalP"/>
    </source>
</evidence>
<name>A0A517U3N8_9BACT</name>
<feature type="chain" id="PRO_5021783424" description="SMP-30/Gluconolaconase/LRE-like region" evidence="2">
    <location>
        <begin position="43"/>
        <end position="405"/>
    </location>
</feature>
<feature type="signal peptide" evidence="2">
    <location>
        <begin position="1"/>
        <end position="42"/>
    </location>
</feature>
<proteinExistence type="predicted"/>
<protein>
    <recommendedName>
        <fullName evidence="5">SMP-30/Gluconolaconase/LRE-like region</fullName>
    </recommendedName>
</protein>
<dbReference type="EMBL" id="CP036339">
    <property type="protein sequence ID" value="QDT75240.1"/>
    <property type="molecule type" value="Genomic_DNA"/>
</dbReference>
<evidence type="ECO:0000256" key="1">
    <source>
        <dbReference type="SAM" id="MobiDB-lite"/>
    </source>
</evidence>
<evidence type="ECO:0008006" key="5">
    <source>
        <dbReference type="Google" id="ProtNLM"/>
    </source>
</evidence>
<reference evidence="3 4" key="1">
    <citation type="submission" date="2019-02" db="EMBL/GenBank/DDBJ databases">
        <title>Deep-cultivation of Planctomycetes and their phenomic and genomic characterization uncovers novel biology.</title>
        <authorList>
            <person name="Wiegand S."/>
            <person name="Jogler M."/>
            <person name="Boedeker C."/>
            <person name="Pinto D."/>
            <person name="Vollmers J."/>
            <person name="Rivas-Marin E."/>
            <person name="Kohn T."/>
            <person name="Peeters S.H."/>
            <person name="Heuer A."/>
            <person name="Rast P."/>
            <person name="Oberbeckmann S."/>
            <person name="Bunk B."/>
            <person name="Jeske O."/>
            <person name="Meyerdierks A."/>
            <person name="Storesund J.E."/>
            <person name="Kallscheuer N."/>
            <person name="Luecker S."/>
            <person name="Lage O.M."/>
            <person name="Pohl T."/>
            <person name="Merkel B.J."/>
            <person name="Hornburger P."/>
            <person name="Mueller R.-W."/>
            <person name="Bruemmer F."/>
            <person name="Labrenz M."/>
            <person name="Spormann A.M."/>
            <person name="Op den Camp H."/>
            <person name="Overmann J."/>
            <person name="Amann R."/>
            <person name="Jetten M.S.M."/>
            <person name="Mascher T."/>
            <person name="Medema M.H."/>
            <person name="Devos D.P."/>
            <person name="Kaster A.-K."/>
            <person name="Ovreas L."/>
            <person name="Rohde M."/>
            <person name="Galperin M.Y."/>
            <person name="Jogler C."/>
        </authorList>
    </citation>
    <scope>NUCLEOTIDE SEQUENCE [LARGE SCALE GENOMIC DNA]</scope>
    <source>
        <strain evidence="3 4">I41</strain>
    </source>
</reference>
<keyword evidence="4" id="KW-1185">Reference proteome</keyword>
<dbReference type="AlphaFoldDB" id="A0A517U3N8"/>
<dbReference type="Proteomes" id="UP000317909">
    <property type="component" value="Chromosome"/>
</dbReference>
<keyword evidence="2" id="KW-0732">Signal</keyword>
<accession>A0A517U3N8</accession>
<gene>
    <name evidence="3" type="ORF">I41_44500</name>
</gene>